<sequence length="104" mass="11098">MTYVEASAALASAVRAHRIDADEHEAALTVLADLWQEISAVEVDETLMRTAASLARTDALRGYDAIQCASALRLAGLDVVAVSGDNVLCESWHRHGLHVVNTNG</sequence>
<evidence type="ECO:0000313" key="1">
    <source>
        <dbReference type="EMBL" id="SJN22261.1"/>
    </source>
</evidence>
<evidence type="ECO:0000313" key="2">
    <source>
        <dbReference type="Proteomes" id="UP000196320"/>
    </source>
</evidence>
<dbReference type="CDD" id="cd09874">
    <property type="entry name" value="PIN_MT3492-like"/>
    <property type="match status" value="1"/>
</dbReference>
<dbReference type="AlphaFoldDB" id="A0A1R4IQU6"/>
<reference evidence="1 2" key="1">
    <citation type="submission" date="2017-02" db="EMBL/GenBank/DDBJ databases">
        <authorList>
            <person name="Peterson S.W."/>
        </authorList>
    </citation>
    <scope>NUCLEOTIDE SEQUENCE [LARGE SCALE GENOMIC DNA]</scope>
    <source>
        <strain evidence="1 2">B Mb 05.01</strain>
    </source>
</reference>
<proteinExistence type="predicted"/>
<gene>
    <name evidence="1" type="ORF">FM104_03435</name>
</gene>
<dbReference type="SUPFAM" id="SSF88723">
    <property type="entry name" value="PIN domain-like"/>
    <property type="match status" value="1"/>
</dbReference>
<name>A0A1R4IQU6_9MICO</name>
<dbReference type="Proteomes" id="UP000196320">
    <property type="component" value="Unassembled WGS sequence"/>
</dbReference>
<evidence type="ECO:0008006" key="3">
    <source>
        <dbReference type="Google" id="ProtNLM"/>
    </source>
</evidence>
<accession>A0A1R4IQU6</accession>
<keyword evidence="2" id="KW-1185">Reference proteome</keyword>
<dbReference type="InterPro" id="IPR029060">
    <property type="entry name" value="PIN-like_dom_sf"/>
</dbReference>
<dbReference type="EMBL" id="FUKO01000012">
    <property type="protein sequence ID" value="SJN22261.1"/>
    <property type="molecule type" value="Genomic_DNA"/>
</dbReference>
<dbReference type="Gene3D" id="3.40.50.1010">
    <property type="entry name" value="5'-nuclease"/>
    <property type="match status" value="1"/>
</dbReference>
<protein>
    <recommendedName>
        <fullName evidence="3">PIN domain-containing protein</fullName>
    </recommendedName>
</protein>
<organism evidence="1 2">
    <name type="scientific">Microbacterium esteraromaticum</name>
    <dbReference type="NCBI Taxonomy" id="57043"/>
    <lineage>
        <taxon>Bacteria</taxon>
        <taxon>Bacillati</taxon>
        <taxon>Actinomycetota</taxon>
        <taxon>Actinomycetes</taxon>
        <taxon>Micrococcales</taxon>
        <taxon>Microbacteriaceae</taxon>
        <taxon>Microbacterium</taxon>
    </lineage>
</organism>